<feature type="short sequence motif" description="GXSXG" evidence="4">
    <location>
        <begin position="434"/>
        <end position="438"/>
    </location>
</feature>
<keyword evidence="2 4" id="KW-0442">Lipid degradation</keyword>
<feature type="domain" description="PNPLA" evidence="5">
    <location>
        <begin position="398"/>
        <end position="592"/>
    </location>
</feature>
<organism evidence="6 7">
    <name type="scientific">Paralvinella palmiformis</name>
    <dbReference type="NCBI Taxonomy" id="53620"/>
    <lineage>
        <taxon>Eukaryota</taxon>
        <taxon>Metazoa</taxon>
        <taxon>Spiralia</taxon>
        <taxon>Lophotrochozoa</taxon>
        <taxon>Annelida</taxon>
        <taxon>Polychaeta</taxon>
        <taxon>Sedentaria</taxon>
        <taxon>Canalipalpata</taxon>
        <taxon>Terebellida</taxon>
        <taxon>Terebelliformia</taxon>
        <taxon>Alvinellidae</taxon>
        <taxon>Paralvinella</taxon>
    </lineage>
</organism>
<keyword evidence="3 4" id="KW-0443">Lipid metabolism</keyword>
<evidence type="ECO:0000256" key="1">
    <source>
        <dbReference type="ARBA" id="ARBA00022801"/>
    </source>
</evidence>
<dbReference type="CDD" id="cd07211">
    <property type="entry name" value="Pat_PNPLA8"/>
    <property type="match status" value="1"/>
</dbReference>
<protein>
    <recommendedName>
        <fullName evidence="5">PNPLA domain-containing protein</fullName>
    </recommendedName>
</protein>
<dbReference type="GO" id="GO:0016020">
    <property type="term" value="C:membrane"/>
    <property type="evidence" value="ECO:0007669"/>
    <property type="project" value="TreeGrafter"/>
</dbReference>
<evidence type="ECO:0000313" key="6">
    <source>
        <dbReference type="EMBL" id="KAK2151321.1"/>
    </source>
</evidence>
<dbReference type="EMBL" id="JAODUP010000367">
    <property type="protein sequence ID" value="KAK2151321.1"/>
    <property type="molecule type" value="Genomic_DNA"/>
</dbReference>
<feature type="short sequence motif" description="DGA/G" evidence="4">
    <location>
        <begin position="579"/>
        <end position="581"/>
    </location>
</feature>
<gene>
    <name evidence="6" type="ORF">LSH36_367g03026</name>
</gene>
<dbReference type="InterPro" id="IPR045217">
    <property type="entry name" value="PNPLA8-like"/>
</dbReference>
<name>A0AAD9JE74_9ANNE</name>
<sequence>MAYSVAIRQSCHRYLSPCRQSQKSVLCTTATHPTIDVIHHHSLTPLPIRGRSSVKPPAGIHHQKCHENHILSGHYLFKYDKDDVGRYDISHNLKTSAPLLDNTKERNNYLDINSIMRIIGALHIDLPKVFSWKQNKKVSSSEDPHIVTKDDLCIKNVKRKAVSPPTQDTVYEKNPNVSTVSEIEDIRGMASCEQMEDIKREQLSFSEAMEKQNRSVKNYYGDKSDGVYRDSESVYKLEQKNTYLGVNQHIMNRVATVQSPNTAESKSNIVKQITSYLPGFVPQKQSEAQTKHTESKQIKKVAQRGSMPRSVVDRKTRGLVKALTVAKSTASKYVRLEDLCHHLVAYPEAKTLAVRENVVPCLLRLRQCTDIPLREQAMEGLALVGYIDPVKGRGIRILSLDGGGTRGLVAVEILRKLEENCKKQIYELFDYICGVSTGSLIGIMLAEYKLPLDQVEHLYKIFSSDMFNRYKLMGVSKLVMSHSYYDAQLWEKILKENIGLKTFLESVRNPKTPKMSAISTLMNMTKLSNYVFRNYMHPPGAQTLYPGSCKYAFWQAVRASSAAPGYYEEYKIDEWVHQDGGLINNNPTGIAINEARLLWPNDRIQCVVSLGTGRYEPSLEPELTSSGLRNKVNKFIQSATDTEAVHTVLNDLLPPSTYYRFNPYMSEDYLLDEIRPDRWNQMQIDTQMYCRKNRYKIQKASDQLLLTKLPHQKVTDLLKLKKNLLFS</sequence>
<evidence type="ECO:0000256" key="2">
    <source>
        <dbReference type="ARBA" id="ARBA00022963"/>
    </source>
</evidence>
<dbReference type="GO" id="GO:0016042">
    <property type="term" value="P:lipid catabolic process"/>
    <property type="evidence" value="ECO:0007669"/>
    <property type="project" value="UniProtKB-UniRule"/>
</dbReference>
<dbReference type="SUPFAM" id="SSF52151">
    <property type="entry name" value="FabD/lysophospholipase-like"/>
    <property type="match status" value="1"/>
</dbReference>
<evidence type="ECO:0000256" key="3">
    <source>
        <dbReference type="ARBA" id="ARBA00023098"/>
    </source>
</evidence>
<dbReference type="Pfam" id="PF01734">
    <property type="entry name" value="Patatin"/>
    <property type="match status" value="1"/>
</dbReference>
<evidence type="ECO:0000259" key="5">
    <source>
        <dbReference type="PROSITE" id="PS51635"/>
    </source>
</evidence>
<comment type="caution">
    <text evidence="6">The sequence shown here is derived from an EMBL/GenBank/DDBJ whole genome shotgun (WGS) entry which is preliminary data.</text>
</comment>
<keyword evidence="1 4" id="KW-0378">Hydrolase</keyword>
<feature type="short sequence motif" description="GXGXXG" evidence="4">
    <location>
        <begin position="402"/>
        <end position="407"/>
    </location>
</feature>
<dbReference type="Gene3D" id="3.40.1090.10">
    <property type="entry name" value="Cytosolic phospholipase A2 catalytic domain"/>
    <property type="match status" value="1"/>
</dbReference>
<evidence type="ECO:0000256" key="4">
    <source>
        <dbReference type="PROSITE-ProRule" id="PRU01161"/>
    </source>
</evidence>
<reference evidence="6" key="1">
    <citation type="journal article" date="2023" name="Mol. Biol. Evol.">
        <title>Third-Generation Sequencing Reveals the Adaptive Role of the Epigenome in Three Deep-Sea Polychaetes.</title>
        <authorList>
            <person name="Perez M."/>
            <person name="Aroh O."/>
            <person name="Sun Y."/>
            <person name="Lan Y."/>
            <person name="Juniper S.K."/>
            <person name="Young C.R."/>
            <person name="Angers B."/>
            <person name="Qian P.Y."/>
        </authorList>
    </citation>
    <scope>NUCLEOTIDE SEQUENCE</scope>
    <source>
        <strain evidence="6">P08H-3</strain>
    </source>
</reference>
<feature type="active site" description="Nucleophile" evidence="4">
    <location>
        <position position="436"/>
    </location>
</feature>
<proteinExistence type="predicted"/>
<dbReference type="GO" id="GO:0019369">
    <property type="term" value="P:arachidonate metabolic process"/>
    <property type="evidence" value="ECO:0007669"/>
    <property type="project" value="TreeGrafter"/>
</dbReference>
<dbReference type="GO" id="GO:0047499">
    <property type="term" value="F:calcium-independent phospholipase A2 activity"/>
    <property type="evidence" value="ECO:0007669"/>
    <property type="project" value="TreeGrafter"/>
</dbReference>
<dbReference type="PROSITE" id="PS51635">
    <property type="entry name" value="PNPLA"/>
    <property type="match status" value="1"/>
</dbReference>
<accession>A0AAD9JE74</accession>
<keyword evidence="7" id="KW-1185">Reference proteome</keyword>
<dbReference type="InterPro" id="IPR016035">
    <property type="entry name" value="Acyl_Trfase/lysoPLipase"/>
</dbReference>
<dbReference type="InterPro" id="IPR002641">
    <property type="entry name" value="PNPLA_dom"/>
</dbReference>
<dbReference type="PANTHER" id="PTHR24185:SF1">
    <property type="entry name" value="CALCIUM-INDEPENDENT PHOSPHOLIPASE A2-GAMMA"/>
    <property type="match status" value="1"/>
</dbReference>
<dbReference type="AlphaFoldDB" id="A0AAD9JE74"/>
<feature type="active site" description="Proton acceptor" evidence="4">
    <location>
        <position position="579"/>
    </location>
</feature>
<dbReference type="Proteomes" id="UP001208570">
    <property type="component" value="Unassembled WGS sequence"/>
</dbReference>
<evidence type="ECO:0000313" key="7">
    <source>
        <dbReference type="Proteomes" id="UP001208570"/>
    </source>
</evidence>
<dbReference type="PANTHER" id="PTHR24185">
    <property type="entry name" value="CALCIUM-INDEPENDENT PHOSPHOLIPASE A2-GAMMA"/>
    <property type="match status" value="1"/>
</dbReference>